<dbReference type="Gene3D" id="2.60.120.10">
    <property type="entry name" value="Jelly Rolls"/>
    <property type="match status" value="1"/>
</dbReference>
<evidence type="ECO:0000313" key="3">
    <source>
        <dbReference type="Proteomes" id="UP000515369"/>
    </source>
</evidence>
<accession>A0A7G5GPD8</accession>
<gene>
    <name evidence="2" type="ORF">H3H32_22405</name>
</gene>
<dbReference type="SUPFAM" id="SSF51206">
    <property type="entry name" value="cAMP-binding domain-like"/>
    <property type="match status" value="1"/>
</dbReference>
<feature type="domain" description="Cyclic nucleotide-binding" evidence="1">
    <location>
        <begin position="36"/>
        <end position="114"/>
    </location>
</feature>
<dbReference type="AlphaFoldDB" id="A0A7G5GPD8"/>
<keyword evidence="3" id="KW-1185">Reference proteome</keyword>
<dbReference type="InterPro" id="IPR018490">
    <property type="entry name" value="cNMP-bd_dom_sf"/>
</dbReference>
<dbReference type="CDD" id="cd00038">
    <property type="entry name" value="CAP_ED"/>
    <property type="match status" value="1"/>
</dbReference>
<reference evidence="2 3" key="1">
    <citation type="submission" date="2020-07" db="EMBL/GenBank/DDBJ databases">
        <title>Spirosoma foliorum sp. nov., isolated from the leaves on the Nejang mountain Korea, Republic of.</title>
        <authorList>
            <person name="Ho H."/>
            <person name="Lee Y.-J."/>
            <person name="Nurcahyanto D.-A."/>
            <person name="Kim S.-G."/>
        </authorList>
    </citation>
    <scope>NUCLEOTIDE SEQUENCE [LARGE SCALE GENOMIC DNA]</scope>
    <source>
        <strain evidence="2 3">PL0136</strain>
    </source>
</reference>
<evidence type="ECO:0000313" key="2">
    <source>
        <dbReference type="EMBL" id="QMW00730.1"/>
    </source>
</evidence>
<dbReference type="KEGG" id="sfol:H3H32_22405"/>
<dbReference type="InterPro" id="IPR000595">
    <property type="entry name" value="cNMP-bd_dom"/>
</dbReference>
<dbReference type="Pfam" id="PF00027">
    <property type="entry name" value="cNMP_binding"/>
    <property type="match status" value="1"/>
</dbReference>
<protein>
    <submittedName>
        <fullName evidence="2">Crp/Fnr family transcriptional regulator</fullName>
    </submittedName>
</protein>
<proteinExistence type="predicted"/>
<sequence length="192" mass="22224">MFEIFRNYLSSKTSLSEADFEQIRAMSVIKKLRKHQYLLQEGDVWRSNAFIAKGCLRRYQVDAKGQEHILTFATENWWIGDRDSLLTGNPAISNIDAIEDSEVVLISKENFDQLCQQLPSFNEFIQTILQKSFIASQNRIYATISYTAEEKYQNFITTRPELANRVPQHMIASYLGISAETLSRVRNQMAKK</sequence>
<dbReference type="EMBL" id="CP059732">
    <property type="protein sequence ID" value="QMW00730.1"/>
    <property type="molecule type" value="Genomic_DNA"/>
</dbReference>
<dbReference type="InterPro" id="IPR014710">
    <property type="entry name" value="RmlC-like_jellyroll"/>
</dbReference>
<organism evidence="2 3">
    <name type="scientific">Spirosoma foliorum</name>
    <dbReference type="NCBI Taxonomy" id="2710596"/>
    <lineage>
        <taxon>Bacteria</taxon>
        <taxon>Pseudomonadati</taxon>
        <taxon>Bacteroidota</taxon>
        <taxon>Cytophagia</taxon>
        <taxon>Cytophagales</taxon>
        <taxon>Cytophagaceae</taxon>
        <taxon>Spirosoma</taxon>
    </lineage>
</organism>
<name>A0A7G5GPD8_9BACT</name>
<dbReference type="Proteomes" id="UP000515369">
    <property type="component" value="Chromosome"/>
</dbReference>
<dbReference type="PROSITE" id="PS50042">
    <property type="entry name" value="CNMP_BINDING_3"/>
    <property type="match status" value="1"/>
</dbReference>
<evidence type="ECO:0000259" key="1">
    <source>
        <dbReference type="PROSITE" id="PS50042"/>
    </source>
</evidence>
<dbReference type="RefSeq" id="WP_182457844.1">
    <property type="nucleotide sequence ID" value="NZ_CP059732.1"/>
</dbReference>